<organism evidence="1 2">
    <name type="scientific">Daphnia magna</name>
    <dbReference type="NCBI Taxonomy" id="35525"/>
    <lineage>
        <taxon>Eukaryota</taxon>
        <taxon>Metazoa</taxon>
        <taxon>Ecdysozoa</taxon>
        <taxon>Arthropoda</taxon>
        <taxon>Crustacea</taxon>
        <taxon>Branchiopoda</taxon>
        <taxon>Diplostraca</taxon>
        <taxon>Cladocera</taxon>
        <taxon>Anomopoda</taxon>
        <taxon>Daphniidae</taxon>
        <taxon>Daphnia</taxon>
    </lineage>
</organism>
<reference evidence="1 2" key="1">
    <citation type="journal article" date="2023" name="Nucleic Acids Res.">
        <title>The hologenome of Daphnia magna reveals possible DNA methylation and microbiome-mediated evolution of the host genome.</title>
        <authorList>
            <person name="Chaturvedi A."/>
            <person name="Li X."/>
            <person name="Dhandapani V."/>
            <person name="Marshall H."/>
            <person name="Kissane S."/>
            <person name="Cuenca-Cambronero M."/>
            <person name="Asole G."/>
            <person name="Calvet F."/>
            <person name="Ruiz-Romero M."/>
            <person name="Marangio P."/>
            <person name="Guigo R."/>
            <person name="Rago D."/>
            <person name="Mirbahai L."/>
            <person name="Eastwood N."/>
            <person name="Colbourne J.K."/>
            <person name="Zhou J."/>
            <person name="Mallon E."/>
            <person name="Orsini L."/>
        </authorList>
    </citation>
    <scope>NUCLEOTIDE SEQUENCE [LARGE SCALE GENOMIC DNA]</scope>
    <source>
        <strain evidence="1">LRV0_1</strain>
    </source>
</reference>
<proteinExistence type="predicted"/>
<protein>
    <submittedName>
        <fullName evidence="1">Uncharacterized protein</fullName>
    </submittedName>
</protein>
<keyword evidence="2" id="KW-1185">Reference proteome</keyword>
<name>A0ABQ9Z8K2_9CRUS</name>
<sequence>MTCWAPFDALAHADSGSMNVSASNDQFPDSHKCLARLSHCVQPPWDFLNPNIFSVTNDHETGIIGCGSSSSFR</sequence>
<evidence type="ECO:0000313" key="2">
    <source>
        <dbReference type="Proteomes" id="UP001234178"/>
    </source>
</evidence>
<evidence type="ECO:0000313" key="1">
    <source>
        <dbReference type="EMBL" id="KAK4009222.1"/>
    </source>
</evidence>
<accession>A0ABQ9Z8K2</accession>
<gene>
    <name evidence="1" type="ORF">OUZ56_018331</name>
</gene>
<comment type="caution">
    <text evidence="1">The sequence shown here is derived from an EMBL/GenBank/DDBJ whole genome shotgun (WGS) entry which is preliminary data.</text>
</comment>
<dbReference type="EMBL" id="JAOYFB010000003">
    <property type="protein sequence ID" value="KAK4009222.1"/>
    <property type="molecule type" value="Genomic_DNA"/>
</dbReference>
<dbReference type="Proteomes" id="UP001234178">
    <property type="component" value="Unassembled WGS sequence"/>
</dbReference>